<dbReference type="InterPro" id="IPR029026">
    <property type="entry name" value="tRNA_m1G_MTases_N"/>
</dbReference>
<sequence length="28" mass="2989">ISISSYPLSAALTCAKVCAAFEEKWSVL</sequence>
<organism evidence="1 2">
    <name type="scientific">Rotaria sordida</name>
    <dbReference type="NCBI Taxonomy" id="392033"/>
    <lineage>
        <taxon>Eukaryota</taxon>
        <taxon>Metazoa</taxon>
        <taxon>Spiralia</taxon>
        <taxon>Gnathifera</taxon>
        <taxon>Rotifera</taxon>
        <taxon>Eurotatoria</taxon>
        <taxon>Bdelloidea</taxon>
        <taxon>Philodinida</taxon>
        <taxon>Philodinidae</taxon>
        <taxon>Rotaria</taxon>
    </lineage>
</organism>
<dbReference type="InterPro" id="IPR029028">
    <property type="entry name" value="Alpha/beta_knot_MTases"/>
</dbReference>
<reference evidence="1" key="1">
    <citation type="submission" date="2021-02" db="EMBL/GenBank/DDBJ databases">
        <authorList>
            <person name="Nowell W R."/>
        </authorList>
    </citation>
    <scope>NUCLEOTIDE SEQUENCE</scope>
</reference>
<feature type="non-terminal residue" evidence="1">
    <location>
        <position position="1"/>
    </location>
</feature>
<dbReference type="EMBL" id="CAJNOU010006937">
    <property type="protein sequence ID" value="CAF1515621.1"/>
    <property type="molecule type" value="Genomic_DNA"/>
</dbReference>
<protein>
    <submittedName>
        <fullName evidence="1">Uncharacterized protein</fullName>
    </submittedName>
</protein>
<accession>A0A815ULU6</accession>
<evidence type="ECO:0000313" key="2">
    <source>
        <dbReference type="Proteomes" id="UP000663889"/>
    </source>
</evidence>
<dbReference type="Proteomes" id="UP000663889">
    <property type="component" value="Unassembled WGS sequence"/>
</dbReference>
<name>A0A815ULU6_9BILA</name>
<dbReference type="Gene3D" id="3.40.1280.10">
    <property type="match status" value="1"/>
</dbReference>
<comment type="caution">
    <text evidence="1">The sequence shown here is derived from an EMBL/GenBank/DDBJ whole genome shotgun (WGS) entry which is preliminary data.</text>
</comment>
<proteinExistence type="predicted"/>
<evidence type="ECO:0000313" key="1">
    <source>
        <dbReference type="EMBL" id="CAF1515621.1"/>
    </source>
</evidence>
<dbReference type="AlphaFoldDB" id="A0A815ULU6"/>
<gene>
    <name evidence="1" type="ORF">SEV965_LOCUS36768</name>
</gene>
<dbReference type="SUPFAM" id="SSF75217">
    <property type="entry name" value="alpha/beta knot"/>
    <property type="match status" value="1"/>
</dbReference>